<dbReference type="AlphaFoldDB" id="A0ABC8KQN7"/>
<evidence type="ECO:0000256" key="2">
    <source>
        <dbReference type="ARBA" id="ARBA00022821"/>
    </source>
</evidence>
<reference evidence="4 5" key="1">
    <citation type="submission" date="2022-03" db="EMBL/GenBank/DDBJ databases">
        <authorList>
            <person name="Macdonald S."/>
            <person name="Ahmed S."/>
            <person name="Newling K."/>
        </authorList>
    </citation>
    <scope>NUCLEOTIDE SEQUENCE [LARGE SCALE GENOMIC DNA]</scope>
</reference>
<comment type="caution">
    <text evidence="4">The sequence shown here is derived from an EMBL/GenBank/DDBJ whole genome shotgun (WGS) entry which is preliminary data.</text>
</comment>
<proteinExistence type="inferred from homology"/>
<evidence type="ECO:0000256" key="1">
    <source>
        <dbReference type="ARBA" id="ARBA00008894"/>
    </source>
</evidence>
<dbReference type="Pfam" id="PF00931">
    <property type="entry name" value="NB-ARC"/>
    <property type="match status" value="1"/>
</dbReference>
<protein>
    <recommendedName>
        <fullName evidence="3">RPW8 domain-containing protein</fullName>
    </recommendedName>
</protein>
<dbReference type="EMBL" id="CAKOAT010297376">
    <property type="protein sequence ID" value="CAH8360921.1"/>
    <property type="molecule type" value="Genomic_DNA"/>
</dbReference>
<comment type="similarity">
    <text evidence="1">Belongs to the disease resistance NB-LRR family.</text>
</comment>
<evidence type="ECO:0000313" key="5">
    <source>
        <dbReference type="Proteomes" id="UP001642260"/>
    </source>
</evidence>
<dbReference type="PRINTS" id="PR00364">
    <property type="entry name" value="DISEASERSIST"/>
</dbReference>
<dbReference type="Gene3D" id="3.40.50.300">
    <property type="entry name" value="P-loop containing nucleotide triphosphate hydrolases"/>
    <property type="match status" value="1"/>
</dbReference>
<gene>
    <name evidence="4" type="ORF">ERUC_LOCUS26677</name>
</gene>
<sequence length="406" mass="45664">MNDVASLGVGSVAGAAVSELLKVVIEMAKMVAAFKEKYMELASTLEDMRPIIEDIERLQGSGELKKFIDLINEARVLVRKSSKVKRWNLPARVKYTRRIDDINQRMRNFCQIQVQLLILRNQNVIMSQLTTSFCSPSLSPKPSDMLPVHTMKALQSHLQSINNKLDVLSVSPPVYKDLCSVPKLDKVLVGLDLPLMEIKKKLLDDDDSVVSLVVSAPPGCGKTTLVTQLCHDGGIEEKFEYIFFSDVSKVPTFRTIVQTLLQHNGYEATTFEDDSEAVDGLRNLLEELKEEGPILLVLDDVPQGAESLLQKFQINIPNFKILVTSRFEFPSFGPTYHLKPLGDEDAKSLLIERAFPRYYTKALDHEDLLHKILKPCYGIPLLIEVIGVQLVKKYVNWVRATLLVVS</sequence>
<name>A0ABC8KQN7_ERUVS</name>
<accession>A0ABC8KQN7</accession>
<dbReference type="PANTHER" id="PTHR36766:SF3">
    <property type="entry name" value="RPW8 DOMAIN-CONTAINING PROTEIN"/>
    <property type="match status" value="1"/>
</dbReference>
<dbReference type="PROSITE" id="PS51153">
    <property type="entry name" value="RPW8"/>
    <property type="match status" value="1"/>
</dbReference>
<dbReference type="InterPro" id="IPR027417">
    <property type="entry name" value="P-loop_NTPase"/>
</dbReference>
<evidence type="ECO:0000259" key="3">
    <source>
        <dbReference type="PROSITE" id="PS51153"/>
    </source>
</evidence>
<dbReference type="Proteomes" id="UP001642260">
    <property type="component" value="Unassembled WGS sequence"/>
</dbReference>
<dbReference type="InterPro" id="IPR008808">
    <property type="entry name" value="Powdery_mildew-R_dom"/>
</dbReference>
<feature type="domain" description="RPW8" evidence="3">
    <location>
        <begin position="1"/>
        <end position="148"/>
    </location>
</feature>
<dbReference type="FunFam" id="3.40.50.300:FF:003793">
    <property type="entry name" value="Probable disease resistance protein At5g66900"/>
    <property type="match status" value="1"/>
</dbReference>
<organism evidence="4 5">
    <name type="scientific">Eruca vesicaria subsp. sativa</name>
    <name type="common">Garden rocket</name>
    <name type="synonym">Eruca sativa</name>
    <dbReference type="NCBI Taxonomy" id="29727"/>
    <lineage>
        <taxon>Eukaryota</taxon>
        <taxon>Viridiplantae</taxon>
        <taxon>Streptophyta</taxon>
        <taxon>Embryophyta</taxon>
        <taxon>Tracheophyta</taxon>
        <taxon>Spermatophyta</taxon>
        <taxon>Magnoliopsida</taxon>
        <taxon>eudicotyledons</taxon>
        <taxon>Gunneridae</taxon>
        <taxon>Pentapetalae</taxon>
        <taxon>rosids</taxon>
        <taxon>malvids</taxon>
        <taxon>Brassicales</taxon>
        <taxon>Brassicaceae</taxon>
        <taxon>Brassiceae</taxon>
        <taxon>Eruca</taxon>
    </lineage>
</organism>
<dbReference type="SUPFAM" id="SSF52540">
    <property type="entry name" value="P-loop containing nucleoside triphosphate hydrolases"/>
    <property type="match status" value="1"/>
</dbReference>
<dbReference type="Pfam" id="PF05659">
    <property type="entry name" value="RPW8"/>
    <property type="match status" value="1"/>
</dbReference>
<keyword evidence="5" id="KW-1185">Reference proteome</keyword>
<dbReference type="GO" id="GO:0006952">
    <property type="term" value="P:defense response"/>
    <property type="evidence" value="ECO:0007669"/>
    <property type="project" value="UniProtKB-KW"/>
</dbReference>
<dbReference type="InterPro" id="IPR002182">
    <property type="entry name" value="NB-ARC"/>
</dbReference>
<evidence type="ECO:0000313" key="4">
    <source>
        <dbReference type="EMBL" id="CAH8360921.1"/>
    </source>
</evidence>
<dbReference type="PANTHER" id="PTHR36766">
    <property type="entry name" value="PLANT BROAD-SPECTRUM MILDEW RESISTANCE PROTEIN RPW8"/>
    <property type="match status" value="1"/>
</dbReference>
<keyword evidence="2" id="KW-0611">Plant defense</keyword>